<evidence type="ECO:0000256" key="10">
    <source>
        <dbReference type="ARBA" id="ARBA00035861"/>
    </source>
</evidence>
<evidence type="ECO:0000256" key="11">
    <source>
        <dbReference type="ARBA" id="ARBA00038905"/>
    </source>
</evidence>
<evidence type="ECO:0000256" key="1">
    <source>
        <dbReference type="ARBA" id="ARBA00001946"/>
    </source>
</evidence>
<evidence type="ECO:0000313" key="14">
    <source>
        <dbReference type="Proteomes" id="UP001460679"/>
    </source>
</evidence>
<name>A0ABZ2RUC9_9BACT</name>
<proteinExistence type="inferred from homology"/>
<dbReference type="Gene3D" id="3.90.79.10">
    <property type="entry name" value="Nucleoside Triphosphate Pyrophosphohydrolase"/>
    <property type="match status" value="1"/>
</dbReference>
<dbReference type="InterPro" id="IPR000086">
    <property type="entry name" value="NUDIX_hydrolase_dom"/>
</dbReference>
<evidence type="ECO:0000256" key="7">
    <source>
        <dbReference type="ARBA" id="ARBA00022801"/>
    </source>
</evidence>
<evidence type="ECO:0000256" key="6">
    <source>
        <dbReference type="ARBA" id="ARBA00022763"/>
    </source>
</evidence>
<dbReference type="Pfam" id="PF00293">
    <property type="entry name" value="NUDIX"/>
    <property type="match status" value="1"/>
</dbReference>
<dbReference type="PANTHER" id="PTHR47707">
    <property type="entry name" value="8-OXO-DGTP DIPHOSPHATASE"/>
    <property type="match status" value="1"/>
</dbReference>
<keyword evidence="4" id="KW-0235">DNA replication</keyword>
<dbReference type="PANTHER" id="PTHR47707:SF1">
    <property type="entry name" value="NUDIX HYDROLASE FAMILY PROTEIN"/>
    <property type="match status" value="1"/>
</dbReference>
<sequence>MVLEVAVGLIKNEKNEFLLLKRPVNGNNPNLFELPGGKVDYKESLDDGLKRLIAKELGVEVTSQTFLEKIVNVHELGSQEVNFYKVTTKGEIKFLIHEEGGWFTEEEALKLPLTKAARAFIKNL</sequence>
<evidence type="ECO:0000256" key="4">
    <source>
        <dbReference type="ARBA" id="ARBA00022705"/>
    </source>
</evidence>
<comment type="cofactor">
    <cofactor evidence="1">
        <name>Mg(2+)</name>
        <dbReference type="ChEBI" id="CHEBI:18420"/>
    </cofactor>
</comment>
<keyword evidence="5" id="KW-0479">Metal-binding</keyword>
<evidence type="ECO:0000313" key="13">
    <source>
        <dbReference type="EMBL" id="WXL28719.1"/>
    </source>
</evidence>
<keyword evidence="6" id="KW-0227">DNA damage</keyword>
<evidence type="ECO:0000256" key="5">
    <source>
        <dbReference type="ARBA" id="ARBA00022723"/>
    </source>
</evidence>
<dbReference type="SUPFAM" id="SSF55811">
    <property type="entry name" value="Nudix"/>
    <property type="match status" value="1"/>
</dbReference>
<dbReference type="Proteomes" id="UP001460679">
    <property type="component" value="Chromosome"/>
</dbReference>
<dbReference type="InterPro" id="IPR047127">
    <property type="entry name" value="MutT-like"/>
</dbReference>
<evidence type="ECO:0000256" key="2">
    <source>
        <dbReference type="ARBA" id="ARBA00005582"/>
    </source>
</evidence>
<dbReference type="RefSeq" id="WP_205498521.1">
    <property type="nucleotide sequence ID" value="NZ_CP148066.1"/>
</dbReference>
<organism evidence="13 14">
    <name type="scientific">[Mycoplasma] gypis</name>
    <dbReference type="NCBI Taxonomy" id="92404"/>
    <lineage>
        <taxon>Bacteria</taxon>
        <taxon>Bacillati</taxon>
        <taxon>Mycoplasmatota</taxon>
        <taxon>Mycoplasmoidales</taxon>
        <taxon>Metamycoplasmataceae</taxon>
        <taxon>Metamycoplasma</taxon>
    </lineage>
</organism>
<evidence type="ECO:0000256" key="3">
    <source>
        <dbReference type="ARBA" id="ARBA00022457"/>
    </source>
</evidence>
<keyword evidence="9" id="KW-0234">DNA repair</keyword>
<dbReference type="PROSITE" id="PS51462">
    <property type="entry name" value="NUDIX"/>
    <property type="match status" value="1"/>
</dbReference>
<evidence type="ECO:0000256" key="8">
    <source>
        <dbReference type="ARBA" id="ARBA00022842"/>
    </source>
</evidence>
<keyword evidence="14" id="KW-1185">Reference proteome</keyword>
<protein>
    <recommendedName>
        <fullName evidence="11">8-oxo-dGTP diphosphatase</fullName>
        <ecNumber evidence="11">3.6.1.55</ecNumber>
    </recommendedName>
</protein>
<evidence type="ECO:0000259" key="12">
    <source>
        <dbReference type="PROSITE" id="PS51462"/>
    </source>
</evidence>
<keyword evidence="7" id="KW-0378">Hydrolase</keyword>
<feature type="domain" description="Nudix hydrolase" evidence="12">
    <location>
        <begin position="1"/>
        <end position="124"/>
    </location>
</feature>
<comment type="similarity">
    <text evidence="2">Belongs to the Nudix hydrolase family.</text>
</comment>
<keyword evidence="3" id="KW-0515">Mutator protein</keyword>
<gene>
    <name evidence="13" type="ORF">WG616_01710</name>
</gene>
<evidence type="ECO:0000256" key="9">
    <source>
        <dbReference type="ARBA" id="ARBA00023204"/>
    </source>
</evidence>
<reference evidence="13" key="1">
    <citation type="submission" date="2024-03" db="EMBL/GenBank/DDBJ databases">
        <title>Complete genome sequence of Mycoplasma gypis type strain B1/T1.</title>
        <authorList>
            <person name="Spergser J."/>
        </authorList>
    </citation>
    <scope>NUCLEOTIDE SEQUENCE [LARGE SCALE GENOMIC DNA]</scope>
    <source>
        <strain evidence="13">B1/T1</strain>
    </source>
</reference>
<comment type="catalytic activity">
    <reaction evidence="10">
        <text>8-oxo-dGTP + H2O = 8-oxo-dGMP + diphosphate + H(+)</text>
        <dbReference type="Rhea" id="RHEA:31575"/>
        <dbReference type="ChEBI" id="CHEBI:15377"/>
        <dbReference type="ChEBI" id="CHEBI:15378"/>
        <dbReference type="ChEBI" id="CHEBI:33019"/>
        <dbReference type="ChEBI" id="CHEBI:63224"/>
        <dbReference type="ChEBI" id="CHEBI:77896"/>
        <dbReference type="EC" id="3.6.1.55"/>
    </reaction>
</comment>
<dbReference type="EMBL" id="CP148066">
    <property type="protein sequence ID" value="WXL28719.1"/>
    <property type="molecule type" value="Genomic_DNA"/>
</dbReference>
<accession>A0ABZ2RUC9</accession>
<dbReference type="EC" id="3.6.1.55" evidence="11"/>
<keyword evidence="8" id="KW-0460">Magnesium</keyword>
<dbReference type="InterPro" id="IPR015797">
    <property type="entry name" value="NUDIX_hydrolase-like_dom_sf"/>
</dbReference>